<accession>A0AB34JMT5</accession>
<dbReference type="Proteomes" id="UP001515480">
    <property type="component" value="Unassembled WGS sequence"/>
</dbReference>
<keyword evidence="2" id="KW-0812">Transmembrane</keyword>
<feature type="region of interest" description="Disordered" evidence="1">
    <location>
        <begin position="227"/>
        <end position="247"/>
    </location>
</feature>
<evidence type="ECO:0000313" key="4">
    <source>
        <dbReference type="EMBL" id="KAL1522295.1"/>
    </source>
</evidence>
<dbReference type="SUPFAM" id="SSF46565">
    <property type="entry name" value="Chaperone J-domain"/>
    <property type="match status" value="1"/>
</dbReference>
<keyword evidence="5" id="KW-1185">Reference proteome</keyword>
<dbReference type="InterPro" id="IPR036869">
    <property type="entry name" value="J_dom_sf"/>
</dbReference>
<comment type="caution">
    <text evidence="4">The sequence shown here is derived from an EMBL/GenBank/DDBJ whole genome shotgun (WGS) entry which is preliminary data.</text>
</comment>
<dbReference type="GO" id="GO:0071218">
    <property type="term" value="P:cellular response to misfolded protein"/>
    <property type="evidence" value="ECO:0007669"/>
    <property type="project" value="TreeGrafter"/>
</dbReference>
<dbReference type="PRINTS" id="PR00625">
    <property type="entry name" value="JDOMAIN"/>
</dbReference>
<sequence>MDTCRPPFHELHTTGAYGACARRLARAQRRRDEHALLAERSARRAAELSARHDAERWARHEELARRAATEEQNREAAAAVFVKAQEAVHSNELRLALRRLERCVALHPVERASPRRTHSHEALQRTARTYVEWRQAVEELLAEQEAEEAAEGVGRADGAGAGWRADEPMERCRQQWEVEREWERRRRTAREEGVRAREDAIMREAAIHAARLEAERAKQAARLEVERKRQQVKREAEERRQLARREEEEVRARAAAQRRANIEAAETFAAKAASAAAAARHADSVRLLRKAAALRPWRLSYRGQLCVARLRLGAHEKRAALQRFAAARGGIRSYAALVLLLLVLCGLALVLLRKIACKLEAACARPRVFSSLGVCSRRQLLWSALHRAEEHAPAILAAIACAPAVLALLLPLRAYVALVSVFSALSELARDLYRALVAAGGEAVRSAAQLLRALWSELLEEQEEEARRSRHQQREPPHQRQSQQRQSSSGYDWRQQGSERDPPRPARRAPTSEETLEQRARALPAGDVRRVLLSKSHYQVLGVASDCTRGEAKKAFHRLALRLHPDKCSQTMAEDAFKKLEQVWHALQLAIAMVHADSTSV</sequence>
<dbReference type="InterPro" id="IPR001623">
    <property type="entry name" value="DnaJ_domain"/>
</dbReference>
<feature type="compositionally biased region" description="Low complexity" evidence="1">
    <location>
        <begin position="479"/>
        <end position="489"/>
    </location>
</feature>
<dbReference type="EMBL" id="JBGBPQ010000006">
    <property type="protein sequence ID" value="KAL1522295.1"/>
    <property type="molecule type" value="Genomic_DNA"/>
</dbReference>
<dbReference type="CDD" id="cd06257">
    <property type="entry name" value="DnaJ"/>
    <property type="match status" value="1"/>
</dbReference>
<keyword evidence="2" id="KW-1133">Transmembrane helix</keyword>
<feature type="transmembrane region" description="Helical" evidence="2">
    <location>
        <begin position="333"/>
        <end position="352"/>
    </location>
</feature>
<protein>
    <recommendedName>
        <fullName evidence="3">J domain-containing protein</fullName>
    </recommendedName>
</protein>
<dbReference type="Gene3D" id="1.10.287.110">
    <property type="entry name" value="DnaJ domain"/>
    <property type="match status" value="1"/>
</dbReference>
<evidence type="ECO:0000256" key="1">
    <source>
        <dbReference type="SAM" id="MobiDB-lite"/>
    </source>
</evidence>
<keyword evidence="2" id="KW-0472">Membrane</keyword>
<proteinExistence type="predicted"/>
<gene>
    <name evidence="4" type="ORF">AB1Y20_017287</name>
</gene>
<feature type="transmembrane region" description="Helical" evidence="2">
    <location>
        <begin position="394"/>
        <end position="416"/>
    </location>
</feature>
<feature type="region of interest" description="Disordered" evidence="1">
    <location>
        <begin position="148"/>
        <end position="168"/>
    </location>
</feature>
<evidence type="ECO:0000259" key="3">
    <source>
        <dbReference type="PROSITE" id="PS50076"/>
    </source>
</evidence>
<dbReference type="GO" id="GO:0005789">
    <property type="term" value="C:endoplasmic reticulum membrane"/>
    <property type="evidence" value="ECO:0007669"/>
    <property type="project" value="TreeGrafter"/>
</dbReference>
<dbReference type="PROSITE" id="PS50076">
    <property type="entry name" value="DNAJ_2"/>
    <property type="match status" value="1"/>
</dbReference>
<evidence type="ECO:0000256" key="2">
    <source>
        <dbReference type="SAM" id="Phobius"/>
    </source>
</evidence>
<dbReference type="GO" id="GO:0030544">
    <property type="term" value="F:Hsp70 protein binding"/>
    <property type="evidence" value="ECO:0007669"/>
    <property type="project" value="TreeGrafter"/>
</dbReference>
<feature type="region of interest" description="Disordered" evidence="1">
    <location>
        <begin position="465"/>
        <end position="521"/>
    </location>
</feature>
<name>A0AB34JMT5_PRYPA</name>
<organism evidence="4 5">
    <name type="scientific">Prymnesium parvum</name>
    <name type="common">Toxic golden alga</name>
    <dbReference type="NCBI Taxonomy" id="97485"/>
    <lineage>
        <taxon>Eukaryota</taxon>
        <taxon>Haptista</taxon>
        <taxon>Haptophyta</taxon>
        <taxon>Prymnesiophyceae</taxon>
        <taxon>Prymnesiales</taxon>
        <taxon>Prymnesiaceae</taxon>
        <taxon>Prymnesium</taxon>
    </lineage>
</organism>
<dbReference type="Pfam" id="PF00226">
    <property type="entry name" value="DnaJ"/>
    <property type="match status" value="1"/>
</dbReference>
<feature type="domain" description="J" evidence="3">
    <location>
        <begin position="536"/>
        <end position="600"/>
    </location>
</feature>
<dbReference type="PANTHER" id="PTHR43908:SF3">
    <property type="entry name" value="AT29763P-RELATED"/>
    <property type="match status" value="1"/>
</dbReference>
<dbReference type="AlphaFoldDB" id="A0AB34JMT5"/>
<evidence type="ECO:0000313" key="5">
    <source>
        <dbReference type="Proteomes" id="UP001515480"/>
    </source>
</evidence>
<dbReference type="SMART" id="SM00271">
    <property type="entry name" value="DnaJ"/>
    <property type="match status" value="1"/>
</dbReference>
<dbReference type="InterPro" id="IPR051100">
    <property type="entry name" value="DnaJ_subfamily_B/C"/>
</dbReference>
<reference evidence="4 5" key="1">
    <citation type="journal article" date="2024" name="Science">
        <title>Giant polyketide synthase enzymes in the biosynthesis of giant marine polyether toxins.</title>
        <authorList>
            <person name="Fallon T.R."/>
            <person name="Shende V.V."/>
            <person name="Wierzbicki I.H."/>
            <person name="Pendleton A.L."/>
            <person name="Watervoot N.F."/>
            <person name="Auber R.P."/>
            <person name="Gonzalez D.J."/>
            <person name="Wisecaver J.H."/>
            <person name="Moore B.S."/>
        </authorList>
    </citation>
    <scope>NUCLEOTIDE SEQUENCE [LARGE SCALE GENOMIC DNA]</scope>
    <source>
        <strain evidence="4 5">12B1</strain>
    </source>
</reference>
<dbReference type="PANTHER" id="PTHR43908">
    <property type="entry name" value="AT29763P-RELATED"/>
    <property type="match status" value="1"/>
</dbReference>